<proteinExistence type="predicted"/>
<gene>
    <name evidence="1" type="ORF">EDD72_10559</name>
</gene>
<dbReference type="Proteomes" id="UP000295788">
    <property type="component" value="Unassembled WGS sequence"/>
</dbReference>
<comment type="caution">
    <text evidence="1">The sequence shown here is derived from an EMBL/GenBank/DDBJ whole genome shotgun (WGS) entry which is preliminary data.</text>
</comment>
<reference evidence="1 2" key="1">
    <citation type="submission" date="2019-03" db="EMBL/GenBank/DDBJ databases">
        <title>Genomic Encyclopedia of Type Strains, Phase IV (KMG-IV): sequencing the most valuable type-strain genomes for metagenomic binning, comparative biology and taxonomic classification.</title>
        <authorList>
            <person name="Goeker M."/>
        </authorList>
    </citation>
    <scope>NUCLEOTIDE SEQUENCE [LARGE SCALE GENOMIC DNA]</scope>
    <source>
        <strain evidence="1 2">DSM 23802</strain>
    </source>
</reference>
<organism evidence="1 2">
    <name type="scientific">Tepidibacillus fermentans</name>
    <dbReference type="NCBI Taxonomy" id="1281767"/>
    <lineage>
        <taxon>Bacteria</taxon>
        <taxon>Bacillati</taxon>
        <taxon>Bacillota</taxon>
        <taxon>Bacilli</taxon>
        <taxon>Bacillales</taxon>
        <taxon>Bacillaceae</taxon>
        <taxon>Tepidibacillus</taxon>
    </lineage>
</organism>
<evidence type="ECO:0000313" key="1">
    <source>
        <dbReference type="EMBL" id="TCS83319.1"/>
    </source>
</evidence>
<name>A0A4R3KIK6_9BACI</name>
<dbReference type="OrthoDB" id="2112831at2"/>
<protein>
    <submittedName>
        <fullName evidence="1">Uncharacterized protein</fullName>
    </submittedName>
</protein>
<keyword evidence="2" id="KW-1185">Reference proteome</keyword>
<dbReference type="AlphaFoldDB" id="A0A4R3KIK6"/>
<dbReference type="EMBL" id="SMAB01000005">
    <property type="protein sequence ID" value="TCS83319.1"/>
    <property type="molecule type" value="Genomic_DNA"/>
</dbReference>
<sequence>MPSIPQIQIRQTYAKIGMDSTPAKLEIRQPQATIEMHQEPAKLEIEHSYPQVEIDQRKAWGALGYVPFPDFPDRIYERLQQVFVNNLAQMAEKGDRFAAIHLQEDPFAEMATDLSVSLPELDYFDTPSYDNVDIDVKPPTLNIQWIKGGVELEVQPNKPEMHYIPGNVDIYLKQRNSLQIFLPKIEQRI</sequence>
<dbReference type="Pfam" id="PF20074">
    <property type="entry name" value="DUF6470"/>
    <property type="match status" value="1"/>
</dbReference>
<evidence type="ECO:0000313" key="2">
    <source>
        <dbReference type="Proteomes" id="UP000295788"/>
    </source>
</evidence>
<dbReference type="InterPro" id="IPR045527">
    <property type="entry name" value="DUF6470"/>
</dbReference>
<accession>A0A4R3KIK6</accession>
<dbReference type="RefSeq" id="WP_132767739.1">
    <property type="nucleotide sequence ID" value="NZ_SMAB01000005.1"/>
</dbReference>